<evidence type="ECO:0000256" key="2">
    <source>
        <dbReference type="ARBA" id="ARBA00022525"/>
    </source>
</evidence>
<feature type="region of interest" description="Disordered" evidence="3">
    <location>
        <begin position="264"/>
        <end position="283"/>
    </location>
</feature>
<accession>A0ABS5EZN6</accession>
<comment type="caution">
    <text evidence="4">The sequence shown here is derived from an EMBL/GenBank/DDBJ whole genome shotgun (WGS) entry which is preliminary data.</text>
</comment>
<dbReference type="InterPro" id="IPR018511">
    <property type="entry name" value="Hemolysin-typ_Ca-bd_CS"/>
</dbReference>
<dbReference type="SUPFAM" id="SSF51120">
    <property type="entry name" value="beta-Roll"/>
    <property type="match status" value="4"/>
</dbReference>
<evidence type="ECO:0000256" key="1">
    <source>
        <dbReference type="ARBA" id="ARBA00004613"/>
    </source>
</evidence>
<dbReference type="PROSITE" id="PS00330">
    <property type="entry name" value="HEMOLYSIN_CALCIUM"/>
    <property type="match status" value="4"/>
</dbReference>
<dbReference type="RefSeq" id="WP_211853051.1">
    <property type="nucleotide sequence ID" value="NZ_JAAGBB010000014.1"/>
</dbReference>
<organism evidence="4 5">
    <name type="scientific">Plastoroseomonas hellenica</name>
    <dbReference type="NCBI Taxonomy" id="2687306"/>
    <lineage>
        <taxon>Bacteria</taxon>
        <taxon>Pseudomonadati</taxon>
        <taxon>Pseudomonadota</taxon>
        <taxon>Alphaproteobacteria</taxon>
        <taxon>Acetobacterales</taxon>
        <taxon>Acetobacteraceae</taxon>
        <taxon>Plastoroseomonas</taxon>
    </lineage>
</organism>
<dbReference type="Proteomes" id="UP001196870">
    <property type="component" value="Unassembled WGS sequence"/>
</dbReference>
<comment type="subcellular location">
    <subcellularLocation>
        <location evidence="1">Secreted</location>
    </subcellularLocation>
</comment>
<dbReference type="InterPro" id="IPR001343">
    <property type="entry name" value="Hemolysn_Ca-bd"/>
</dbReference>
<evidence type="ECO:0000313" key="4">
    <source>
        <dbReference type="EMBL" id="MBR0665385.1"/>
    </source>
</evidence>
<protein>
    <submittedName>
        <fullName evidence="4">Calcium-binding protein</fullName>
    </submittedName>
</protein>
<evidence type="ECO:0000256" key="3">
    <source>
        <dbReference type="SAM" id="MobiDB-lite"/>
    </source>
</evidence>
<reference evidence="5" key="1">
    <citation type="journal article" date="2021" name="Syst. Appl. Microbiol.">
        <title>Roseomonas hellenica sp. nov., isolated from roots of wild-growing Alkanna tinctoria.</title>
        <authorList>
            <person name="Rat A."/>
            <person name="Naranjo H.D."/>
            <person name="Lebbe L."/>
            <person name="Cnockaert M."/>
            <person name="Krigas N."/>
            <person name="Grigoriadou K."/>
            <person name="Maloupa E."/>
            <person name="Willems A."/>
        </authorList>
    </citation>
    <scope>NUCLEOTIDE SEQUENCE [LARGE SCALE GENOMIC DNA]</scope>
    <source>
        <strain evidence="5">LMG 31523</strain>
    </source>
</reference>
<name>A0ABS5EZN6_9PROT</name>
<dbReference type="Gene3D" id="2.150.10.10">
    <property type="entry name" value="Serralysin-like metalloprotease, C-terminal"/>
    <property type="match status" value="4"/>
</dbReference>
<keyword evidence="2" id="KW-0964">Secreted</keyword>
<dbReference type="PANTHER" id="PTHR38340">
    <property type="entry name" value="S-LAYER PROTEIN"/>
    <property type="match status" value="1"/>
</dbReference>
<dbReference type="PRINTS" id="PR00313">
    <property type="entry name" value="CABNDNGRPT"/>
</dbReference>
<dbReference type="InterPro" id="IPR050557">
    <property type="entry name" value="RTX_toxin/Mannuronan_C5-epim"/>
</dbReference>
<dbReference type="EMBL" id="JAAGBB010000014">
    <property type="protein sequence ID" value="MBR0665385.1"/>
    <property type="molecule type" value="Genomic_DNA"/>
</dbReference>
<dbReference type="PANTHER" id="PTHR38340:SF1">
    <property type="entry name" value="S-LAYER PROTEIN"/>
    <property type="match status" value="1"/>
</dbReference>
<dbReference type="InterPro" id="IPR011049">
    <property type="entry name" value="Serralysin-like_metalloprot_C"/>
</dbReference>
<keyword evidence="5" id="KW-1185">Reference proteome</keyword>
<gene>
    <name evidence="4" type="ORF">GXW71_13555</name>
</gene>
<evidence type="ECO:0000313" key="5">
    <source>
        <dbReference type="Proteomes" id="UP001196870"/>
    </source>
</evidence>
<proteinExistence type="predicted"/>
<dbReference type="Pfam" id="PF00353">
    <property type="entry name" value="HemolysinCabind"/>
    <property type="match status" value="5"/>
</dbReference>
<sequence>MASKHGTNGADQLGGTEGSDFFWGYDGDDTLKGAGGIDTFRGGAGADRIYGGADNDRVIYDDSNVGVYVSLNSGGGLYGTAEGDLYFDIENVTGSYYDDLLFGNDVANDFQGGGGRDTLFGMGGDDTLKAHGSLYGGIGRDYLRGTDEAGDELNGEWDNDTLDGRGGADRLDGGEGIDKAVYEASKQGVSVYLSPDSSPGRGYGGDAEGDTLYGIENLSGSAYDDLFEGTDFGNVLEGAQGNDTLKGFGGQDTLRGGVGTDTLLGGAGDDRLEGGGDGDQLDGGDGVDTAEYYESLSGVTVSLVGATYGGDATGDTLRNIENLTGSNFDDKLFGNDGANTLMGGNDGDQLWGGGGMDLLIGGAGQDRFYFDSALNAATNVDKIDDMKLGQDTIWLDRQIFNALPTGALNASAFHMGGAAADASDRIIYDSTTGALSYDADGVGGVAAVRFATLDPLDVTQALNHTDFMVF</sequence>